<comment type="subcellular location">
    <subcellularLocation>
        <location evidence="1">Cell membrane</location>
        <topology evidence="1">Multi-pass membrane protein</topology>
    </subcellularLocation>
</comment>
<evidence type="ECO:0000256" key="2">
    <source>
        <dbReference type="ARBA" id="ARBA00022475"/>
    </source>
</evidence>
<keyword evidence="4 6" id="KW-1133">Transmembrane helix</keyword>
<dbReference type="KEGG" id="dci:103510458"/>
<dbReference type="RefSeq" id="XP_026680295.1">
    <property type="nucleotide sequence ID" value="XM_026824494.1"/>
</dbReference>
<evidence type="ECO:0000256" key="4">
    <source>
        <dbReference type="ARBA" id="ARBA00022989"/>
    </source>
</evidence>
<feature type="transmembrane region" description="Helical" evidence="6">
    <location>
        <begin position="27"/>
        <end position="50"/>
    </location>
</feature>
<keyword evidence="5 6" id="KW-0472">Membrane</keyword>
<keyword evidence="3 6" id="KW-0812">Transmembrane</keyword>
<reference evidence="8" key="1">
    <citation type="submission" date="2025-08" db="UniProtKB">
        <authorList>
            <consortium name="RefSeq"/>
        </authorList>
    </citation>
    <scope>IDENTIFICATION</scope>
</reference>
<accession>A0A3Q0J0Q7</accession>
<dbReference type="Proteomes" id="UP000079169">
    <property type="component" value="Unplaced"/>
</dbReference>
<evidence type="ECO:0000256" key="5">
    <source>
        <dbReference type="ARBA" id="ARBA00023136"/>
    </source>
</evidence>
<dbReference type="GO" id="GO:0050909">
    <property type="term" value="P:sensory perception of taste"/>
    <property type="evidence" value="ECO:0007669"/>
    <property type="project" value="InterPro"/>
</dbReference>
<dbReference type="GeneID" id="103510458"/>
<dbReference type="AlphaFoldDB" id="A0A3Q0J0Q7"/>
<keyword evidence="2" id="KW-1003">Cell membrane</keyword>
<protein>
    <submittedName>
        <fullName evidence="8">Uncharacterized protein LOC103510458</fullName>
    </submittedName>
</protein>
<dbReference type="PaxDb" id="121845-A0A3Q0J0Q7"/>
<proteinExistence type="predicted"/>
<dbReference type="InterPro" id="IPR013604">
    <property type="entry name" value="7TM_chemorcpt"/>
</dbReference>
<feature type="transmembrane region" description="Helical" evidence="6">
    <location>
        <begin position="62"/>
        <end position="80"/>
    </location>
</feature>
<gene>
    <name evidence="8" type="primary">LOC103510458</name>
</gene>
<dbReference type="Pfam" id="PF08395">
    <property type="entry name" value="7tm_7"/>
    <property type="match status" value="1"/>
</dbReference>
<organism evidence="7 8">
    <name type="scientific">Diaphorina citri</name>
    <name type="common">Asian citrus psyllid</name>
    <dbReference type="NCBI Taxonomy" id="121845"/>
    <lineage>
        <taxon>Eukaryota</taxon>
        <taxon>Metazoa</taxon>
        <taxon>Ecdysozoa</taxon>
        <taxon>Arthropoda</taxon>
        <taxon>Hexapoda</taxon>
        <taxon>Insecta</taxon>
        <taxon>Pterygota</taxon>
        <taxon>Neoptera</taxon>
        <taxon>Paraneoptera</taxon>
        <taxon>Hemiptera</taxon>
        <taxon>Sternorrhyncha</taxon>
        <taxon>Psylloidea</taxon>
        <taxon>Psyllidae</taxon>
        <taxon>Diaphorininae</taxon>
        <taxon>Diaphorina</taxon>
    </lineage>
</organism>
<evidence type="ECO:0000256" key="6">
    <source>
        <dbReference type="SAM" id="Phobius"/>
    </source>
</evidence>
<name>A0A3Q0J0Q7_DIACI</name>
<evidence type="ECO:0000313" key="7">
    <source>
        <dbReference type="Proteomes" id="UP000079169"/>
    </source>
</evidence>
<dbReference type="GO" id="GO:0005886">
    <property type="term" value="C:plasma membrane"/>
    <property type="evidence" value="ECO:0007669"/>
    <property type="project" value="UniProtKB-SubCell"/>
</dbReference>
<feature type="transmembrane region" description="Helical" evidence="6">
    <location>
        <begin position="115"/>
        <end position="134"/>
    </location>
</feature>
<sequence length="181" mass="20948">MHYMHLCGLLCLPNFYRDPRKNSWHRVYSGAVLSLLGVYSVSITASLVLFAVNDLGEFCERLYEVLCVYICLLDLFFMRWNMDKYMDIVDIFETFERSHASNAILTRFQRTLKRILRVFFVVIFAMIAGLNRGMSIPQCVPYQMIEKSPMALLNTASKSASYSCFLQKTGRRFVVCFPVAT</sequence>
<evidence type="ECO:0000313" key="8">
    <source>
        <dbReference type="RefSeq" id="XP_026680295.1"/>
    </source>
</evidence>
<keyword evidence="7" id="KW-1185">Reference proteome</keyword>
<evidence type="ECO:0000256" key="1">
    <source>
        <dbReference type="ARBA" id="ARBA00004651"/>
    </source>
</evidence>
<evidence type="ECO:0000256" key="3">
    <source>
        <dbReference type="ARBA" id="ARBA00022692"/>
    </source>
</evidence>